<dbReference type="AlphaFoldDB" id="A0A495JG82"/>
<keyword evidence="3" id="KW-1185">Reference proteome</keyword>
<dbReference type="OrthoDB" id="69313at2"/>
<evidence type="ECO:0000259" key="1">
    <source>
        <dbReference type="Pfam" id="PF13614"/>
    </source>
</evidence>
<sequence length="303" mass="33356">MTIISVINYKGGVGKTTLTANLGAELATRGLRVLLIDLDPQASLTFSFFKPDEWERDLADERTILQWFGSVLETTPTQPLRRYVVTPPLVNKAITERGPGRLDLVASHLGLVDVDLDFAALLGGSRFQHGSPRFLELHRALSDALDEPTFDEYDLVLLDCAPNFTMVTRTGIVASDHILIPAKADYLSTLGIDYLRKKVSELVRDYNRVAGDGTGQIDPHFLGVVFTMIQYSSSGPLLASRNYIGQTGNIEVPVFNQMIRENKTIFGTAGEHGIPAVLVPNANAMIQYELQQLASELLAKIRT</sequence>
<protein>
    <submittedName>
        <fullName evidence="2">Chromosome partitioning protein</fullName>
    </submittedName>
</protein>
<dbReference type="Gene3D" id="3.40.50.300">
    <property type="entry name" value="P-loop containing nucleotide triphosphate hydrolases"/>
    <property type="match status" value="1"/>
</dbReference>
<gene>
    <name evidence="2" type="ORF">BDK92_1848</name>
</gene>
<dbReference type="RefSeq" id="WP_121156324.1">
    <property type="nucleotide sequence ID" value="NZ_RBKT01000001.1"/>
</dbReference>
<dbReference type="CDD" id="cd02042">
    <property type="entry name" value="ParAB_family"/>
    <property type="match status" value="1"/>
</dbReference>
<dbReference type="EMBL" id="RBKT01000001">
    <property type="protein sequence ID" value="RKR87568.1"/>
    <property type="molecule type" value="Genomic_DNA"/>
</dbReference>
<evidence type="ECO:0000313" key="3">
    <source>
        <dbReference type="Proteomes" id="UP000277671"/>
    </source>
</evidence>
<dbReference type="SUPFAM" id="SSF52540">
    <property type="entry name" value="P-loop containing nucleoside triphosphate hydrolases"/>
    <property type="match status" value="1"/>
</dbReference>
<accession>A0A495JG82</accession>
<comment type="caution">
    <text evidence="2">The sequence shown here is derived from an EMBL/GenBank/DDBJ whole genome shotgun (WGS) entry which is preliminary data.</text>
</comment>
<proteinExistence type="predicted"/>
<name>A0A495JG82_9ACTN</name>
<reference evidence="2 3" key="1">
    <citation type="submission" date="2018-10" db="EMBL/GenBank/DDBJ databases">
        <title>Sequencing the genomes of 1000 actinobacteria strains.</title>
        <authorList>
            <person name="Klenk H.-P."/>
        </authorList>
    </citation>
    <scope>NUCLEOTIDE SEQUENCE [LARGE SCALE GENOMIC DNA]</scope>
    <source>
        <strain evidence="2 3">DSM 45175</strain>
    </source>
</reference>
<dbReference type="InterPro" id="IPR050678">
    <property type="entry name" value="DNA_Partitioning_ATPase"/>
</dbReference>
<dbReference type="Pfam" id="PF13614">
    <property type="entry name" value="AAA_31"/>
    <property type="match status" value="1"/>
</dbReference>
<evidence type="ECO:0000313" key="2">
    <source>
        <dbReference type="EMBL" id="RKR87568.1"/>
    </source>
</evidence>
<dbReference type="PANTHER" id="PTHR13696:SF99">
    <property type="entry name" value="COBYRINIC ACID AC-DIAMIDE SYNTHASE"/>
    <property type="match status" value="1"/>
</dbReference>
<organism evidence="2 3">
    <name type="scientific">Micromonospora pisi</name>
    <dbReference type="NCBI Taxonomy" id="589240"/>
    <lineage>
        <taxon>Bacteria</taxon>
        <taxon>Bacillati</taxon>
        <taxon>Actinomycetota</taxon>
        <taxon>Actinomycetes</taxon>
        <taxon>Micromonosporales</taxon>
        <taxon>Micromonosporaceae</taxon>
        <taxon>Micromonospora</taxon>
    </lineage>
</organism>
<dbReference type="InterPro" id="IPR027417">
    <property type="entry name" value="P-loop_NTPase"/>
</dbReference>
<dbReference type="PANTHER" id="PTHR13696">
    <property type="entry name" value="P-LOOP CONTAINING NUCLEOSIDE TRIPHOSPHATE HYDROLASE"/>
    <property type="match status" value="1"/>
</dbReference>
<dbReference type="Proteomes" id="UP000277671">
    <property type="component" value="Unassembled WGS sequence"/>
</dbReference>
<dbReference type="InterPro" id="IPR025669">
    <property type="entry name" value="AAA_dom"/>
</dbReference>
<feature type="domain" description="AAA" evidence="1">
    <location>
        <begin position="1"/>
        <end position="207"/>
    </location>
</feature>